<proteinExistence type="predicted"/>
<dbReference type="EMBL" id="CP001103">
    <property type="protein sequence ID" value="AEA99190.1"/>
    <property type="molecule type" value="Genomic_DNA"/>
</dbReference>
<sequence length="30" mass="3287">MSKPAIGFIGLGLMGNGELQYRNVGQVYSW</sequence>
<reference evidence="1 2" key="1">
    <citation type="journal article" date="2008" name="ISME J.">
        <title>Comparative genomics of two ecotypes of the marine planktonic copiotroph Alteromonas macleodii suggests alternative lifestyles associated with different kinds of particulate organic matter.</title>
        <authorList>
            <person name="Ivars-Martinez E."/>
            <person name="Martin-Cuadrado A.B."/>
            <person name="D'Auria G."/>
            <person name="Mira A."/>
            <person name="Ferriera S."/>
            <person name="Johnson J."/>
            <person name="Friedman R."/>
            <person name="Rodriguez-Valera F."/>
        </authorList>
    </citation>
    <scope>NUCLEOTIDE SEQUENCE [LARGE SCALE GENOMIC DNA]</scope>
    <source>
        <strain evidence="2">DSM 17117 / CIP 110805 / LMG 28347 / Deep ecotype</strain>
    </source>
</reference>
<accession>F2GD43</accession>
<gene>
    <name evidence="1" type="ordered locus">MADE_1015290</name>
</gene>
<organism evidence="1 2">
    <name type="scientific">Alteromonas mediterranea (strain DSM 17117 / CIP 110805 / LMG 28347 / Deep ecotype)</name>
    <dbReference type="NCBI Taxonomy" id="1774373"/>
    <lineage>
        <taxon>Bacteria</taxon>
        <taxon>Pseudomonadati</taxon>
        <taxon>Pseudomonadota</taxon>
        <taxon>Gammaproteobacteria</taxon>
        <taxon>Alteromonadales</taxon>
        <taxon>Alteromonadaceae</taxon>
        <taxon>Alteromonas/Salinimonas group</taxon>
        <taxon>Alteromonas</taxon>
    </lineage>
</organism>
<reference evidence="1 2" key="2">
    <citation type="journal article" date="2015" name="Antonie Van Leeuwenhoek">
        <title>Ecophysiological diversity of a novel member of the genus Alteromonas, and description of Alteromonas mediterranea sp. nov.</title>
        <authorList>
            <person name="Ivanova E.P."/>
            <person name="Lopez-Perez M."/>
            <person name="Zabalos M."/>
            <person name="Nguyen S.H."/>
            <person name="Webb H.K."/>
            <person name="Ryan J."/>
            <person name="Lagutin K."/>
            <person name="Vyssotski M."/>
            <person name="Crawford R.J."/>
            <person name="Rodriguez-Valera F."/>
        </authorList>
    </citation>
    <scope>NUCLEOTIDE SEQUENCE [LARGE SCALE GENOMIC DNA]</scope>
    <source>
        <strain evidence="2">DSM 17117 / CIP 110805 / LMG 28347 / Deep ecotype</strain>
    </source>
</reference>
<evidence type="ECO:0000313" key="2">
    <source>
        <dbReference type="Proteomes" id="UP000001870"/>
    </source>
</evidence>
<keyword evidence="2" id="KW-1185">Reference proteome</keyword>
<evidence type="ECO:0000313" key="1">
    <source>
        <dbReference type="EMBL" id="AEA99190.1"/>
    </source>
</evidence>
<dbReference type="AlphaFoldDB" id="F2GD43"/>
<dbReference type="KEGG" id="amc:MADE_1015290"/>
<dbReference type="HOGENOM" id="CLU_3401827_0_0_6"/>
<name>F2GD43_ALTMD</name>
<protein>
    <submittedName>
        <fullName evidence="1">Uncharacterized protein</fullName>
    </submittedName>
</protein>
<dbReference type="Proteomes" id="UP000001870">
    <property type="component" value="Chromosome"/>
</dbReference>